<dbReference type="Proteomes" id="UP000077069">
    <property type="component" value="Unassembled WGS sequence"/>
</dbReference>
<feature type="region of interest" description="Disordered" evidence="1">
    <location>
        <begin position="55"/>
        <end position="101"/>
    </location>
</feature>
<feature type="compositionally biased region" description="Basic residues" evidence="1">
    <location>
        <begin position="55"/>
        <end position="65"/>
    </location>
</feature>
<proteinExistence type="predicted"/>
<protein>
    <submittedName>
        <fullName evidence="2">Uncharacterized protein</fullName>
    </submittedName>
</protein>
<reference evidence="2 3" key="1">
    <citation type="submission" date="2016-05" db="EMBL/GenBank/DDBJ databases">
        <title>Comparative analysis of secretome profiles of manganese(II)-oxidizing ascomycete fungi.</title>
        <authorList>
            <consortium name="DOE Joint Genome Institute"/>
            <person name="Zeiner C.A."/>
            <person name="Purvine S.O."/>
            <person name="Zink E.M."/>
            <person name="Wu S."/>
            <person name="Pasa-Tolic L."/>
            <person name="Chaput D.L."/>
            <person name="Haridas S."/>
            <person name="Grigoriev I.V."/>
            <person name="Santelli C.M."/>
            <person name="Hansel C.M."/>
        </authorList>
    </citation>
    <scope>NUCLEOTIDE SEQUENCE [LARGE SCALE GENOMIC DNA]</scope>
    <source>
        <strain evidence="2 3">AP3s5-JAC2a</strain>
    </source>
</reference>
<evidence type="ECO:0000313" key="3">
    <source>
        <dbReference type="Proteomes" id="UP000077069"/>
    </source>
</evidence>
<organism evidence="2 3">
    <name type="scientific">Paraphaeosphaeria sporulosa</name>
    <dbReference type="NCBI Taxonomy" id="1460663"/>
    <lineage>
        <taxon>Eukaryota</taxon>
        <taxon>Fungi</taxon>
        <taxon>Dikarya</taxon>
        <taxon>Ascomycota</taxon>
        <taxon>Pezizomycotina</taxon>
        <taxon>Dothideomycetes</taxon>
        <taxon>Pleosporomycetidae</taxon>
        <taxon>Pleosporales</taxon>
        <taxon>Massarineae</taxon>
        <taxon>Didymosphaeriaceae</taxon>
        <taxon>Paraphaeosphaeria</taxon>
    </lineage>
</organism>
<dbReference type="InParanoid" id="A0A177C2X8"/>
<keyword evidence="3" id="KW-1185">Reference proteome</keyword>
<feature type="compositionally biased region" description="Polar residues" evidence="1">
    <location>
        <begin position="71"/>
        <end position="89"/>
    </location>
</feature>
<sequence length="101" mass="11665">MTPRLVPPHLFYVRARTVLCILCEVSQHTCLLADPGKTPWYHMLHPPNPIITKQRKKERNKKFKERKTAAPTINHTYIRPSQQAPQFQPTRDKTNPGADPA</sequence>
<dbReference type="AlphaFoldDB" id="A0A177C2X8"/>
<evidence type="ECO:0000256" key="1">
    <source>
        <dbReference type="SAM" id="MobiDB-lite"/>
    </source>
</evidence>
<dbReference type="RefSeq" id="XP_018032180.1">
    <property type="nucleotide sequence ID" value="XM_018179292.1"/>
</dbReference>
<name>A0A177C2X8_9PLEO</name>
<dbReference type="GeneID" id="28762778"/>
<evidence type="ECO:0000313" key="2">
    <source>
        <dbReference type="EMBL" id="OAG01815.1"/>
    </source>
</evidence>
<dbReference type="EMBL" id="KV441557">
    <property type="protein sequence ID" value="OAG01815.1"/>
    <property type="molecule type" value="Genomic_DNA"/>
</dbReference>
<accession>A0A177C2X8</accession>
<gene>
    <name evidence="2" type="ORF">CC84DRAFT_1167961</name>
</gene>